<dbReference type="AlphaFoldDB" id="A0AB39W0X1"/>
<feature type="transmembrane region" description="Helical" evidence="1">
    <location>
        <begin position="58"/>
        <end position="87"/>
    </location>
</feature>
<feature type="transmembrane region" description="Helical" evidence="1">
    <location>
        <begin position="99"/>
        <end position="120"/>
    </location>
</feature>
<sequence>MLKRTFIKYLILSIAIIILAKITNIVFDFRGLLYTSLAEKLTNKQIQHIFELQDKWEWVSYIFVPIILLIKTSLITCVLYIGTFFFSKIQVSFKQVWDFVVNADFTFLLVPIFKIIWFYFFQTNYKLEDIQYFYPLSTLNIVGYKNLESWYIYPFQTLNLFELAYWLILAYQIGKATETNMDQGLKIVAYSYGPALLLWVVTIMFFTLNYS</sequence>
<name>A0AB39W0X1_9FLAO</name>
<protein>
    <recommendedName>
        <fullName evidence="3">Yip1 domain-containing protein</fullName>
    </recommendedName>
</protein>
<gene>
    <name evidence="2" type="ORF">AB3G34_13740</name>
</gene>
<evidence type="ECO:0000313" key="2">
    <source>
        <dbReference type="EMBL" id="XDU94942.1"/>
    </source>
</evidence>
<proteinExistence type="predicted"/>
<evidence type="ECO:0000256" key="1">
    <source>
        <dbReference type="SAM" id="Phobius"/>
    </source>
</evidence>
<feature type="transmembrane region" description="Helical" evidence="1">
    <location>
        <begin position="150"/>
        <end position="168"/>
    </location>
</feature>
<accession>A0AB39W0X1</accession>
<feature type="transmembrane region" description="Helical" evidence="1">
    <location>
        <begin position="189"/>
        <end position="208"/>
    </location>
</feature>
<evidence type="ECO:0008006" key="3">
    <source>
        <dbReference type="Google" id="ProtNLM"/>
    </source>
</evidence>
<keyword evidence="1" id="KW-0812">Transmembrane</keyword>
<dbReference type="RefSeq" id="WP_369752765.1">
    <property type="nucleotide sequence ID" value="NZ_CP165625.1"/>
</dbReference>
<keyword evidence="1" id="KW-1133">Transmembrane helix</keyword>
<reference evidence="2" key="1">
    <citation type="submission" date="2024-07" db="EMBL/GenBank/DDBJ databases">
        <authorList>
            <person name="Biller S.J."/>
        </authorList>
    </citation>
    <scope>NUCLEOTIDE SEQUENCE</scope>
    <source>
        <strain evidence="2">WC2409</strain>
    </source>
</reference>
<feature type="transmembrane region" description="Helical" evidence="1">
    <location>
        <begin position="7"/>
        <end position="27"/>
    </location>
</feature>
<organism evidence="2">
    <name type="scientific">Flavobacterium sp. WC2409</name>
    <dbReference type="NCBI Taxonomy" id="3234139"/>
    <lineage>
        <taxon>Bacteria</taxon>
        <taxon>Pseudomonadati</taxon>
        <taxon>Bacteroidota</taxon>
        <taxon>Flavobacteriia</taxon>
        <taxon>Flavobacteriales</taxon>
        <taxon>Flavobacteriaceae</taxon>
        <taxon>Flavobacterium</taxon>
    </lineage>
</organism>
<keyword evidence="1" id="KW-0472">Membrane</keyword>
<dbReference type="EMBL" id="CP165625">
    <property type="protein sequence ID" value="XDU94942.1"/>
    <property type="molecule type" value="Genomic_DNA"/>
</dbReference>